<dbReference type="PANTHER" id="PTHR35272:SF4">
    <property type="entry name" value="THIOL:DISULFIDE INTERCHANGE PROTEIN DSBG"/>
    <property type="match status" value="1"/>
</dbReference>
<dbReference type="Gene3D" id="3.40.30.10">
    <property type="entry name" value="Glutaredoxin"/>
    <property type="match status" value="1"/>
</dbReference>
<sequence>MNNALTLAKSLAAIGIFTLGAGALHAEELPAAIKAVEARGAEVVGRFDAPDGLQGYAAKYNGQGLALYLTKDGKHVLLGTLLDENGQDLSQAPLEELVYEPLGKEMWARMEKSEWIADGKDSAPRIIYMFSDANCPYCNMFWKQARPWVESGKVQLRHIMVGVIHEDSEAKAATLLTSKSPTEALNQHESAGKASTLQAMENIPADIKKQLDANLALMDEMGGQATPAIFYLDDKGRLQQQQGAPRPDALQKIMGPE</sequence>
<keyword evidence="1" id="KW-0676">Redox-active center</keyword>
<name>A0A653E492_9PSED</name>
<feature type="domain" description="Thioredoxin-like fold" evidence="3">
    <location>
        <begin position="124"/>
        <end position="253"/>
    </location>
</feature>
<proteinExistence type="inferred from homology"/>
<comment type="function">
    <text evidence="1">Required for disulfide bond formation in some periplasmic proteins. Acts by transferring its disulfide bond to other proteins and is reduced in the process.</text>
</comment>
<comment type="subcellular location">
    <subcellularLocation>
        <location evidence="1">Periplasm</location>
    </subcellularLocation>
</comment>
<dbReference type="PANTHER" id="PTHR35272">
    <property type="entry name" value="THIOL:DISULFIDE INTERCHANGE PROTEIN DSBC-RELATED"/>
    <property type="match status" value="1"/>
</dbReference>
<dbReference type="Gene3D" id="3.10.450.70">
    <property type="entry name" value="Disulphide bond isomerase, DsbC/G, N-terminal"/>
    <property type="match status" value="1"/>
</dbReference>
<dbReference type="InterPro" id="IPR036249">
    <property type="entry name" value="Thioredoxin-like_sf"/>
</dbReference>
<protein>
    <recommendedName>
        <fullName evidence="1">Thiol:disulfide interchange protein</fullName>
    </recommendedName>
</protein>
<dbReference type="SUPFAM" id="SSF54423">
    <property type="entry name" value="DsbC/DsbG N-terminal domain-like"/>
    <property type="match status" value="1"/>
</dbReference>
<dbReference type="EMBL" id="LR215729">
    <property type="protein sequence ID" value="VEV97550.1"/>
    <property type="molecule type" value="Genomic_DNA"/>
</dbReference>
<dbReference type="InterPro" id="IPR033954">
    <property type="entry name" value="DiS-bond_Isoase_DsbC/G"/>
</dbReference>
<dbReference type="SUPFAM" id="SSF52833">
    <property type="entry name" value="Thioredoxin-like"/>
    <property type="match status" value="1"/>
</dbReference>
<dbReference type="AlphaFoldDB" id="A0A653E492"/>
<accession>A0A653E492</accession>
<dbReference type="NCBIfam" id="NF008657">
    <property type="entry name" value="PRK11657.1"/>
    <property type="match status" value="1"/>
</dbReference>
<evidence type="ECO:0000259" key="3">
    <source>
        <dbReference type="Pfam" id="PF13098"/>
    </source>
</evidence>
<evidence type="ECO:0000256" key="2">
    <source>
        <dbReference type="SAM" id="MobiDB-lite"/>
    </source>
</evidence>
<dbReference type="InterPro" id="IPR012336">
    <property type="entry name" value="Thioredoxin-like_fold"/>
</dbReference>
<keyword evidence="1" id="KW-0732">Signal</keyword>
<dbReference type="Pfam" id="PF13098">
    <property type="entry name" value="Thioredoxin_2"/>
    <property type="match status" value="1"/>
</dbReference>
<evidence type="ECO:0000256" key="1">
    <source>
        <dbReference type="RuleBase" id="RU364038"/>
    </source>
</evidence>
<keyword evidence="1" id="KW-0574">Periplasm</keyword>
<evidence type="ECO:0000313" key="4">
    <source>
        <dbReference type="EMBL" id="VEV97550.1"/>
    </source>
</evidence>
<gene>
    <name evidence="4" type="primary">dsbG</name>
    <name evidence="4" type="ORF">PMYSY11_2505</name>
</gene>
<feature type="chain" id="PRO_5025073841" description="Thiol:disulfide interchange protein" evidence="1">
    <location>
        <begin position="27"/>
        <end position="257"/>
    </location>
</feature>
<dbReference type="RefSeq" id="WP_150548412.1">
    <property type="nucleotide sequence ID" value="NZ_LR215729.2"/>
</dbReference>
<feature type="signal peptide" evidence="1">
    <location>
        <begin position="1"/>
        <end position="26"/>
    </location>
</feature>
<dbReference type="GO" id="GO:0042597">
    <property type="term" value="C:periplasmic space"/>
    <property type="evidence" value="ECO:0007669"/>
    <property type="project" value="UniProtKB-SubCell"/>
</dbReference>
<dbReference type="CDD" id="cd03020">
    <property type="entry name" value="DsbA_DsbC_DsbG"/>
    <property type="match status" value="1"/>
</dbReference>
<reference evidence="4" key="1">
    <citation type="submission" date="2019-02" db="EMBL/GenBank/DDBJ databases">
        <authorList>
            <consortium name="Genoscope - CEA"/>
            <person name="William W."/>
        </authorList>
    </citation>
    <scope>NUCLEOTIDE SEQUENCE [LARGE SCALE GENOMIC DNA]</scope>
    <source>
        <strain evidence="4">YSy11</strain>
    </source>
</reference>
<comment type="similarity">
    <text evidence="1">Belongs to the thioredoxin family. DsbC subfamily.</text>
</comment>
<dbReference type="InterPro" id="IPR009094">
    <property type="entry name" value="DiS-bond_isomerase_DsbC/G_N_sf"/>
</dbReference>
<dbReference type="InterPro" id="IPR051470">
    <property type="entry name" value="Thiol:disulfide_interchange"/>
</dbReference>
<feature type="region of interest" description="Disordered" evidence="2">
    <location>
        <begin position="238"/>
        <end position="257"/>
    </location>
</feature>
<organism evidence="4">
    <name type="scientific">Pseudomonas marincola</name>
    <dbReference type="NCBI Taxonomy" id="437900"/>
    <lineage>
        <taxon>Bacteria</taxon>
        <taxon>Pseudomonadati</taxon>
        <taxon>Pseudomonadota</taxon>
        <taxon>Gammaproteobacteria</taxon>
        <taxon>Pseudomonadales</taxon>
        <taxon>Pseudomonadaceae</taxon>
        <taxon>Pseudomonas</taxon>
    </lineage>
</organism>